<keyword evidence="1" id="KW-0472">Membrane</keyword>
<dbReference type="AlphaFoldDB" id="A0A0L8HDT4"/>
<name>A0A0L8HDT4_OCTBM</name>
<sequence>MFSFLLPFAFPFYIFVFVSEYHFFKKILFVCHYYYHYFSFSAIVNLSKISRVDSSIVVSNWTYFCFIVNYQYHYHHHLHHYCHYHRHHHCHCHIFCFCFLGGCFFFFF</sequence>
<evidence type="ECO:0000256" key="1">
    <source>
        <dbReference type="SAM" id="Phobius"/>
    </source>
</evidence>
<organism evidence="2">
    <name type="scientific">Octopus bimaculoides</name>
    <name type="common">California two-spotted octopus</name>
    <dbReference type="NCBI Taxonomy" id="37653"/>
    <lineage>
        <taxon>Eukaryota</taxon>
        <taxon>Metazoa</taxon>
        <taxon>Spiralia</taxon>
        <taxon>Lophotrochozoa</taxon>
        <taxon>Mollusca</taxon>
        <taxon>Cephalopoda</taxon>
        <taxon>Coleoidea</taxon>
        <taxon>Octopodiformes</taxon>
        <taxon>Octopoda</taxon>
        <taxon>Incirrata</taxon>
        <taxon>Octopodidae</taxon>
        <taxon>Octopus</taxon>
    </lineage>
</organism>
<protein>
    <submittedName>
        <fullName evidence="2">Uncharacterized protein</fullName>
    </submittedName>
</protein>
<proteinExistence type="predicted"/>
<feature type="transmembrane region" description="Helical" evidence="1">
    <location>
        <begin position="90"/>
        <end position="107"/>
    </location>
</feature>
<dbReference type="EMBL" id="KQ418549">
    <property type="protein sequence ID" value="KOF86910.1"/>
    <property type="molecule type" value="Genomic_DNA"/>
</dbReference>
<evidence type="ECO:0000313" key="2">
    <source>
        <dbReference type="EMBL" id="KOF86910.1"/>
    </source>
</evidence>
<keyword evidence="1" id="KW-1133">Transmembrane helix</keyword>
<keyword evidence="1" id="KW-0812">Transmembrane</keyword>
<gene>
    <name evidence="2" type="ORF">OCBIM_22017815mg</name>
</gene>
<feature type="transmembrane region" description="Helical" evidence="1">
    <location>
        <begin position="6"/>
        <end position="24"/>
    </location>
</feature>
<accession>A0A0L8HDT4</accession>
<reference evidence="2" key="1">
    <citation type="submission" date="2015-07" db="EMBL/GenBank/DDBJ databases">
        <title>MeaNS - Measles Nucleotide Surveillance Program.</title>
        <authorList>
            <person name="Tran T."/>
            <person name="Druce J."/>
        </authorList>
    </citation>
    <scope>NUCLEOTIDE SEQUENCE</scope>
    <source>
        <strain evidence="2">UCB-OBI-ISO-001</strain>
        <tissue evidence="2">Gonad</tissue>
    </source>
</reference>